<keyword evidence="1" id="KW-0472">Membrane</keyword>
<keyword evidence="1" id="KW-0812">Transmembrane</keyword>
<name>A0ABV7H4V0_9BURK</name>
<sequence length="133" mass="14011">MKRIAKFSLITFLVLIGLTFVSAVLTMSFASMLPADVTITTLGDGVSVSEIPSLGVLAWVFALLAVWFAYFVALCAVGFAMFVTAGILVFTAFIMLSPFILIGLIVWFIMRRKPAAPAPPAPAIDTPPAGAGA</sequence>
<evidence type="ECO:0000313" key="2">
    <source>
        <dbReference type="EMBL" id="MFC3148785.1"/>
    </source>
</evidence>
<organism evidence="2 3">
    <name type="scientific">Piscinibacterium candidicorallinum</name>
    <dbReference type="NCBI Taxonomy" id="1793872"/>
    <lineage>
        <taxon>Bacteria</taxon>
        <taxon>Pseudomonadati</taxon>
        <taxon>Pseudomonadota</taxon>
        <taxon>Betaproteobacteria</taxon>
        <taxon>Burkholderiales</taxon>
        <taxon>Piscinibacterium</taxon>
    </lineage>
</organism>
<accession>A0ABV7H4V0</accession>
<feature type="transmembrane region" description="Helical" evidence="1">
    <location>
        <begin position="54"/>
        <end position="80"/>
    </location>
</feature>
<dbReference type="Proteomes" id="UP001595556">
    <property type="component" value="Unassembled WGS sequence"/>
</dbReference>
<reference evidence="3" key="1">
    <citation type="journal article" date="2019" name="Int. J. Syst. Evol. Microbiol.">
        <title>The Global Catalogue of Microorganisms (GCM) 10K type strain sequencing project: providing services to taxonomists for standard genome sequencing and annotation.</title>
        <authorList>
            <consortium name="The Broad Institute Genomics Platform"/>
            <consortium name="The Broad Institute Genome Sequencing Center for Infectious Disease"/>
            <person name="Wu L."/>
            <person name="Ma J."/>
        </authorList>
    </citation>
    <scope>NUCLEOTIDE SEQUENCE [LARGE SCALE GENOMIC DNA]</scope>
    <source>
        <strain evidence="3">KCTC 52168</strain>
    </source>
</reference>
<feature type="transmembrane region" description="Helical" evidence="1">
    <location>
        <begin position="87"/>
        <end position="110"/>
    </location>
</feature>
<protein>
    <recommendedName>
        <fullName evidence="4">DUF4064 domain-containing protein</fullName>
    </recommendedName>
</protein>
<proteinExistence type="predicted"/>
<evidence type="ECO:0000256" key="1">
    <source>
        <dbReference type="SAM" id="Phobius"/>
    </source>
</evidence>
<comment type="caution">
    <text evidence="2">The sequence shown here is derived from an EMBL/GenBank/DDBJ whole genome shotgun (WGS) entry which is preliminary data.</text>
</comment>
<dbReference type="EMBL" id="JBHRTI010000007">
    <property type="protein sequence ID" value="MFC3148785.1"/>
    <property type="molecule type" value="Genomic_DNA"/>
</dbReference>
<evidence type="ECO:0000313" key="3">
    <source>
        <dbReference type="Proteomes" id="UP001595556"/>
    </source>
</evidence>
<dbReference type="RefSeq" id="WP_377305029.1">
    <property type="nucleotide sequence ID" value="NZ_CP180191.1"/>
</dbReference>
<gene>
    <name evidence="2" type="ORF">ACFOEN_14225</name>
</gene>
<evidence type="ECO:0008006" key="4">
    <source>
        <dbReference type="Google" id="ProtNLM"/>
    </source>
</evidence>
<keyword evidence="3" id="KW-1185">Reference proteome</keyword>
<keyword evidence="1" id="KW-1133">Transmembrane helix</keyword>